<evidence type="ECO:0000256" key="3">
    <source>
        <dbReference type="PROSITE-ProRule" id="PRU00023"/>
    </source>
</evidence>
<proteinExistence type="predicted"/>
<name>A0ABM1F7R2_PRICU</name>
<feature type="repeat" description="ANK" evidence="3">
    <location>
        <begin position="120"/>
        <end position="152"/>
    </location>
</feature>
<evidence type="ECO:0000313" key="5">
    <source>
        <dbReference type="RefSeq" id="XP_014680483.1"/>
    </source>
</evidence>
<keyword evidence="4" id="KW-1185">Reference proteome</keyword>
<feature type="repeat" description="ANK" evidence="3">
    <location>
        <begin position="86"/>
        <end position="118"/>
    </location>
</feature>
<evidence type="ECO:0000256" key="2">
    <source>
        <dbReference type="ARBA" id="ARBA00023043"/>
    </source>
</evidence>
<dbReference type="PROSITE" id="PS50297">
    <property type="entry name" value="ANK_REP_REGION"/>
    <property type="match status" value="4"/>
</dbReference>
<dbReference type="SMART" id="SM00248">
    <property type="entry name" value="ANK"/>
    <property type="match status" value="6"/>
</dbReference>
<dbReference type="Pfam" id="PF12796">
    <property type="entry name" value="Ank_2"/>
    <property type="match status" value="2"/>
</dbReference>
<dbReference type="PANTHER" id="PTHR24193:SF121">
    <property type="entry name" value="ADA2A-CONTAINING COMPLEX COMPONENT 3, ISOFORM D"/>
    <property type="match status" value="1"/>
</dbReference>
<dbReference type="InterPro" id="IPR029044">
    <property type="entry name" value="Nucleotide-diphossugar_trans"/>
</dbReference>
<dbReference type="InterPro" id="IPR036770">
    <property type="entry name" value="Ankyrin_rpt-contain_sf"/>
</dbReference>
<dbReference type="GeneID" id="106820483"/>
<keyword evidence="1" id="KW-0677">Repeat</keyword>
<dbReference type="PANTHER" id="PTHR24193">
    <property type="entry name" value="ANKYRIN REPEAT PROTEIN"/>
    <property type="match status" value="1"/>
</dbReference>
<evidence type="ECO:0000313" key="4">
    <source>
        <dbReference type="Proteomes" id="UP000695022"/>
    </source>
</evidence>
<protein>
    <submittedName>
        <fullName evidence="5">Ankyrin-1-like</fullName>
    </submittedName>
</protein>
<dbReference type="RefSeq" id="XP_014680483.1">
    <property type="nucleotide sequence ID" value="XM_014824997.1"/>
</dbReference>
<organism evidence="4 5">
    <name type="scientific">Priapulus caudatus</name>
    <name type="common">Priapulid worm</name>
    <dbReference type="NCBI Taxonomy" id="37621"/>
    <lineage>
        <taxon>Eukaryota</taxon>
        <taxon>Metazoa</taxon>
        <taxon>Ecdysozoa</taxon>
        <taxon>Scalidophora</taxon>
        <taxon>Priapulida</taxon>
        <taxon>Priapulimorpha</taxon>
        <taxon>Priapulimorphida</taxon>
        <taxon>Priapulidae</taxon>
        <taxon>Priapulus</taxon>
    </lineage>
</organism>
<feature type="repeat" description="ANK" evidence="3">
    <location>
        <begin position="50"/>
        <end position="85"/>
    </location>
</feature>
<dbReference type="Gene3D" id="3.90.550.10">
    <property type="entry name" value="Spore Coat Polysaccharide Biosynthesis Protein SpsA, Chain A"/>
    <property type="match status" value="1"/>
</dbReference>
<dbReference type="PRINTS" id="PR01415">
    <property type="entry name" value="ANKYRIN"/>
</dbReference>
<dbReference type="Gene3D" id="1.25.40.20">
    <property type="entry name" value="Ankyrin repeat-containing domain"/>
    <property type="match status" value="2"/>
</dbReference>
<dbReference type="SUPFAM" id="SSF48403">
    <property type="entry name" value="Ankyrin repeat"/>
    <property type="match status" value="1"/>
</dbReference>
<dbReference type="PROSITE" id="PS50088">
    <property type="entry name" value="ANK_REPEAT"/>
    <property type="match status" value="4"/>
</dbReference>
<gene>
    <name evidence="5" type="primary">LOC106820483</name>
</gene>
<dbReference type="Proteomes" id="UP000695022">
    <property type="component" value="Unplaced"/>
</dbReference>
<dbReference type="InterPro" id="IPR002110">
    <property type="entry name" value="Ankyrin_rpt"/>
</dbReference>
<reference evidence="5" key="1">
    <citation type="submission" date="2025-08" db="UniProtKB">
        <authorList>
            <consortium name="RefSeq"/>
        </authorList>
    </citation>
    <scope>IDENTIFICATION</scope>
</reference>
<feature type="repeat" description="ANK" evidence="3">
    <location>
        <begin position="17"/>
        <end position="49"/>
    </location>
</feature>
<accession>A0ABM1F7R2</accession>
<evidence type="ECO:0000256" key="1">
    <source>
        <dbReference type="ARBA" id="ARBA00022737"/>
    </source>
</evidence>
<sequence>MRLLLKAGAHPNAADSDGETSLHYAASYCQLDIMRLLLKAGAHPNAADSDGETSLYHAANCGHPGQLDIMRLLLEAGADPNAANSYRQTALYYPACCGRLETARLLLEAGADPNVAENRSGETPLVNVARSGYEAMMQMLLSHGAEANAVDCYGRTSLYYAACVSQGDIMYLLLDGYDGPEEKERMTESICTIKRIRTEMITDLLKHGADPNLVDRNKRTPLAIIGSKAEVRSPDISECVSDEELPEAVESVVHNNIDYLFGAPQLSAVAYHRRPKTFHSSVMVVEPTAAHNTFKKLQKLARNCEDLFDFSSCADQILNRHFKRWHKLPPIYCSEVSSSFAYVPPGGDANTISPEIRVA</sequence>
<keyword evidence="2 3" id="KW-0040">ANK repeat</keyword>
<dbReference type="InterPro" id="IPR050663">
    <property type="entry name" value="Ankyrin-SOCS_Box"/>
</dbReference>